<dbReference type="RefSeq" id="XP_040695849.1">
    <property type="nucleotide sequence ID" value="XM_040848505.1"/>
</dbReference>
<organism evidence="1 2">
    <name type="scientific">Aspergillus sydowii CBS 593.65</name>
    <dbReference type="NCBI Taxonomy" id="1036612"/>
    <lineage>
        <taxon>Eukaryota</taxon>
        <taxon>Fungi</taxon>
        <taxon>Dikarya</taxon>
        <taxon>Ascomycota</taxon>
        <taxon>Pezizomycotina</taxon>
        <taxon>Eurotiomycetes</taxon>
        <taxon>Eurotiomycetidae</taxon>
        <taxon>Eurotiales</taxon>
        <taxon>Aspergillaceae</taxon>
        <taxon>Aspergillus</taxon>
        <taxon>Aspergillus subgen. Nidulantes</taxon>
    </lineage>
</organism>
<reference evidence="2" key="1">
    <citation type="journal article" date="2017" name="Genome Biol.">
        <title>Comparative genomics reveals high biological diversity and specific adaptations in the industrially and medically important fungal genus Aspergillus.</title>
        <authorList>
            <person name="de Vries R.P."/>
            <person name="Riley R."/>
            <person name="Wiebenga A."/>
            <person name="Aguilar-Osorio G."/>
            <person name="Amillis S."/>
            <person name="Uchima C.A."/>
            <person name="Anderluh G."/>
            <person name="Asadollahi M."/>
            <person name="Askin M."/>
            <person name="Barry K."/>
            <person name="Battaglia E."/>
            <person name="Bayram O."/>
            <person name="Benocci T."/>
            <person name="Braus-Stromeyer S.A."/>
            <person name="Caldana C."/>
            <person name="Canovas D."/>
            <person name="Cerqueira G.C."/>
            <person name="Chen F."/>
            <person name="Chen W."/>
            <person name="Choi C."/>
            <person name="Clum A."/>
            <person name="Dos Santos R.A."/>
            <person name="Damasio A.R."/>
            <person name="Diallinas G."/>
            <person name="Emri T."/>
            <person name="Fekete E."/>
            <person name="Flipphi M."/>
            <person name="Freyberg S."/>
            <person name="Gallo A."/>
            <person name="Gournas C."/>
            <person name="Habgood R."/>
            <person name="Hainaut M."/>
            <person name="Harispe M.L."/>
            <person name="Henrissat B."/>
            <person name="Hilden K.S."/>
            <person name="Hope R."/>
            <person name="Hossain A."/>
            <person name="Karabika E."/>
            <person name="Karaffa L."/>
            <person name="Karanyi Z."/>
            <person name="Krasevec N."/>
            <person name="Kuo A."/>
            <person name="Kusch H."/>
            <person name="LaButti K."/>
            <person name="Lagendijk E.L."/>
            <person name="Lapidus A."/>
            <person name="Levasseur A."/>
            <person name="Lindquist E."/>
            <person name="Lipzen A."/>
            <person name="Logrieco A.F."/>
            <person name="MacCabe A."/>
            <person name="Maekelae M.R."/>
            <person name="Malavazi I."/>
            <person name="Melin P."/>
            <person name="Meyer V."/>
            <person name="Mielnichuk N."/>
            <person name="Miskei M."/>
            <person name="Molnar A.P."/>
            <person name="Mule G."/>
            <person name="Ngan C.Y."/>
            <person name="Orejas M."/>
            <person name="Orosz E."/>
            <person name="Ouedraogo J.P."/>
            <person name="Overkamp K.M."/>
            <person name="Park H.-S."/>
            <person name="Perrone G."/>
            <person name="Piumi F."/>
            <person name="Punt P.J."/>
            <person name="Ram A.F."/>
            <person name="Ramon A."/>
            <person name="Rauscher S."/>
            <person name="Record E."/>
            <person name="Riano-Pachon D.M."/>
            <person name="Robert V."/>
            <person name="Roehrig J."/>
            <person name="Ruller R."/>
            <person name="Salamov A."/>
            <person name="Salih N.S."/>
            <person name="Samson R.A."/>
            <person name="Sandor E."/>
            <person name="Sanguinetti M."/>
            <person name="Schuetze T."/>
            <person name="Sepcic K."/>
            <person name="Shelest E."/>
            <person name="Sherlock G."/>
            <person name="Sophianopoulou V."/>
            <person name="Squina F.M."/>
            <person name="Sun H."/>
            <person name="Susca A."/>
            <person name="Todd R.B."/>
            <person name="Tsang A."/>
            <person name="Unkles S.E."/>
            <person name="van de Wiele N."/>
            <person name="van Rossen-Uffink D."/>
            <person name="Oliveira J.V."/>
            <person name="Vesth T.C."/>
            <person name="Visser J."/>
            <person name="Yu J.-H."/>
            <person name="Zhou M."/>
            <person name="Andersen M.R."/>
            <person name="Archer D.B."/>
            <person name="Baker S.E."/>
            <person name="Benoit I."/>
            <person name="Brakhage A.A."/>
            <person name="Braus G.H."/>
            <person name="Fischer R."/>
            <person name="Frisvad J.C."/>
            <person name="Goldman G.H."/>
            <person name="Houbraken J."/>
            <person name="Oakley B."/>
            <person name="Pocsi I."/>
            <person name="Scazzocchio C."/>
            <person name="Seiboth B."/>
            <person name="vanKuyk P.A."/>
            <person name="Wortman J."/>
            <person name="Dyer P.S."/>
            <person name="Grigoriev I.V."/>
        </authorList>
    </citation>
    <scope>NUCLEOTIDE SEQUENCE [LARGE SCALE GENOMIC DNA]</scope>
    <source>
        <strain evidence="2">CBS 593.65</strain>
    </source>
</reference>
<dbReference type="VEuPathDB" id="FungiDB:ASPSYDRAFT_52547"/>
<accession>A0A1L9SYD5</accession>
<name>A0A1L9SYD5_9EURO</name>
<proteinExistence type="predicted"/>
<evidence type="ECO:0000313" key="2">
    <source>
        <dbReference type="Proteomes" id="UP000184356"/>
    </source>
</evidence>
<protein>
    <submittedName>
        <fullName evidence="1">Uncharacterized protein</fullName>
    </submittedName>
</protein>
<sequence length="105" mass="11814">MTGSKSFPTGEQIICELMNCRIQRLADTDFRVLLDTLGRNRGEFLRACSARLSKFLEICNNPDQHGGYLLEELDEKDIKDTPHDSAVLIGMLDRSPEKSAMKLAL</sequence>
<dbReference type="GeneID" id="63764578"/>
<evidence type="ECO:0000313" key="1">
    <source>
        <dbReference type="EMBL" id="OJJ52043.1"/>
    </source>
</evidence>
<gene>
    <name evidence="1" type="ORF">ASPSYDRAFT_52547</name>
</gene>
<keyword evidence="2" id="KW-1185">Reference proteome</keyword>
<dbReference type="EMBL" id="KV878606">
    <property type="protein sequence ID" value="OJJ52043.1"/>
    <property type="molecule type" value="Genomic_DNA"/>
</dbReference>
<dbReference type="Proteomes" id="UP000184356">
    <property type="component" value="Unassembled WGS sequence"/>
</dbReference>
<dbReference type="AlphaFoldDB" id="A0A1L9SYD5"/>